<evidence type="ECO:0000256" key="4">
    <source>
        <dbReference type="ARBA" id="ARBA00022692"/>
    </source>
</evidence>
<keyword evidence="8 10" id="KW-0472">Membrane</keyword>
<comment type="subcellular location">
    <subcellularLocation>
        <location evidence="1 10">Cell outer membrane</location>
        <topology evidence="1 10">Multi-pass membrane protein</topology>
    </subcellularLocation>
</comment>
<feature type="domain" description="TonB-dependent receptor-like beta-barrel" evidence="12">
    <location>
        <begin position="175"/>
        <end position="596"/>
    </location>
</feature>
<keyword evidence="4 10" id="KW-0812">Transmembrane</keyword>
<dbReference type="InterPro" id="IPR010917">
    <property type="entry name" value="TonB_rcpt_CS"/>
</dbReference>
<dbReference type="PROSITE" id="PS01156">
    <property type="entry name" value="TONB_DEPENDENT_REC_2"/>
    <property type="match status" value="1"/>
</dbReference>
<evidence type="ECO:0000259" key="13">
    <source>
        <dbReference type="Pfam" id="PF07715"/>
    </source>
</evidence>
<dbReference type="STRING" id="946077.W5A_00045"/>
<dbReference type="Pfam" id="PF00593">
    <property type="entry name" value="TonB_dep_Rec_b-barrel"/>
    <property type="match status" value="1"/>
</dbReference>
<protein>
    <submittedName>
        <fullName evidence="14">TonB-dependent receptor plug</fullName>
    </submittedName>
</protein>
<evidence type="ECO:0000256" key="1">
    <source>
        <dbReference type="ARBA" id="ARBA00004571"/>
    </source>
</evidence>
<organism evidence="14 15">
    <name type="scientific">Imtechella halotolerans K1</name>
    <dbReference type="NCBI Taxonomy" id="946077"/>
    <lineage>
        <taxon>Bacteria</taxon>
        <taxon>Pseudomonadati</taxon>
        <taxon>Bacteroidota</taxon>
        <taxon>Flavobacteriia</taxon>
        <taxon>Flavobacteriales</taxon>
        <taxon>Flavobacteriaceae</taxon>
        <taxon>Imtechella</taxon>
    </lineage>
</organism>
<dbReference type="InterPro" id="IPR039426">
    <property type="entry name" value="TonB-dep_rcpt-like"/>
</dbReference>
<evidence type="ECO:0000313" key="14">
    <source>
        <dbReference type="EMBL" id="EID77107.1"/>
    </source>
</evidence>
<dbReference type="GO" id="GO:0009279">
    <property type="term" value="C:cell outer membrane"/>
    <property type="evidence" value="ECO:0007669"/>
    <property type="project" value="UniProtKB-SubCell"/>
</dbReference>
<dbReference type="GO" id="GO:0015889">
    <property type="term" value="P:cobalamin transport"/>
    <property type="evidence" value="ECO:0007669"/>
    <property type="project" value="TreeGrafter"/>
</dbReference>
<dbReference type="InterPro" id="IPR036942">
    <property type="entry name" value="Beta-barrel_TonB_sf"/>
</dbReference>
<evidence type="ECO:0000256" key="9">
    <source>
        <dbReference type="ARBA" id="ARBA00023237"/>
    </source>
</evidence>
<evidence type="ECO:0000256" key="7">
    <source>
        <dbReference type="ARBA" id="ARBA00023077"/>
    </source>
</evidence>
<dbReference type="PATRIC" id="fig|946077.3.peg.9"/>
<reference evidence="14 15" key="1">
    <citation type="journal article" date="2012" name="J. Bacteriol.">
        <title>Genome Sequence of the Halotolerant Bacterium Imtechella halotolerans K1T.</title>
        <authorList>
            <person name="Kumar S."/>
            <person name="Vikram S."/>
            <person name="Subramanian S."/>
            <person name="Raghava G.P."/>
            <person name="Pinnaka A.K."/>
        </authorList>
    </citation>
    <scope>NUCLEOTIDE SEQUENCE [LARGE SCALE GENOMIC DNA]</scope>
    <source>
        <strain evidence="14 15">K1</strain>
    </source>
</reference>
<dbReference type="eggNOG" id="COG4206">
    <property type="taxonomic scope" value="Bacteria"/>
</dbReference>
<accession>I0WL41</accession>
<dbReference type="Pfam" id="PF07715">
    <property type="entry name" value="Plug"/>
    <property type="match status" value="1"/>
</dbReference>
<evidence type="ECO:0000256" key="2">
    <source>
        <dbReference type="ARBA" id="ARBA00022448"/>
    </source>
</evidence>
<dbReference type="AlphaFoldDB" id="I0WL41"/>
<keyword evidence="9 10" id="KW-0998">Cell outer membrane</keyword>
<feature type="domain" description="TonB-dependent receptor plug" evidence="13">
    <location>
        <begin position="46"/>
        <end position="150"/>
    </location>
</feature>
<keyword evidence="7 11" id="KW-0798">TonB box</keyword>
<dbReference type="PANTHER" id="PTHR30069">
    <property type="entry name" value="TONB-DEPENDENT OUTER MEMBRANE RECEPTOR"/>
    <property type="match status" value="1"/>
</dbReference>
<dbReference type="PANTHER" id="PTHR30069:SF53">
    <property type="entry name" value="COLICIN I RECEPTOR-RELATED"/>
    <property type="match status" value="1"/>
</dbReference>
<dbReference type="GO" id="GO:0006811">
    <property type="term" value="P:monoatomic ion transport"/>
    <property type="evidence" value="ECO:0007669"/>
    <property type="project" value="UniProtKB-KW"/>
</dbReference>
<keyword evidence="15" id="KW-1185">Reference proteome</keyword>
<comment type="similarity">
    <text evidence="10 11">Belongs to the TonB-dependent receptor family.</text>
</comment>
<dbReference type="PROSITE" id="PS52016">
    <property type="entry name" value="TONB_DEPENDENT_REC_3"/>
    <property type="match status" value="1"/>
</dbReference>
<dbReference type="EMBL" id="AJJU01000001">
    <property type="protein sequence ID" value="EID77107.1"/>
    <property type="molecule type" value="Genomic_DNA"/>
</dbReference>
<keyword evidence="5" id="KW-0732">Signal</keyword>
<dbReference type="Gene3D" id="2.40.170.20">
    <property type="entry name" value="TonB-dependent receptor, beta-barrel domain"/>
    <property type="match status" value="1"/>
</dbReference>
<dbReference type="SUPFAM" id="SSF56935">
    <property type="entry name" value="Porins"/>
    <property type="match status" value="1"/>
</dbReference>
<keyword evidence="14" id="KW-0675">Receptor</keyword>
<proteinExistence type="inferred from homology"/>
<comment type="caution">
    <text evidence="14">The sequence shown here is derived from an EMBL/GenBank/DDBJ whole genome shotgun (WGS) entry which is preliminary data.</text>
</comment>
<dbReference type="CDD" id="cd01347">
    <property type="entry name" value="ligand_gated_channel"/>
    <property type="match status" value="1"/>
</dbReference>
<evidence type="ECO:0000256" key="11">
    <source>
        <dbReference type="RuleBase" id="RU003357"/>
    </source>
</evidence>
<keyword evidence="2 10" id="KW-0813">Transport</keyword>
<dbReference type="InterPro" id="IPR037066">
    <property type="entry name" value="Plug_dom_sf"/>
</dbReference>
<evidence type="ECO:0000256" key="6">
    <source>
        <dbReference type="ARBA" id="ARBA00023065"/>
    </source>
</evidence>
<dbReference type="Gene3D" id="2.170.130.10">
    <property type="entry name" value="TonB-dependent receptor, plug domain"/>
    <property type="match status" value="1"/>
</dbReference>
<dbReference type="InterPro" id="IPR012910">
    <property type="entry name" value="Plug_dom"/>
</dbReference>
<keyword evidence="3 10" id="KW-1134">Transmembrane beta strand</keyword>
<dbReference type="InterPro" id="IPR000531">
    <property type="entry name" value="Beta-barrel_TonB"/>
</dbReference>
<sequence>MCSFGVLALTCALSFSQQKDKESSVETLEEVVVSDSRFELKREHSGKTVIKVTRAMLDNQQGKTVAEVINTISGIEIAGSRSNAGQNLGYFVRGGNNRQVLVLIDGIQMNDASQIASDFDMRLLSSDQIESIEIVKGAASTLYGNGAATAVINITTRKASQKKISAIFSSTIASNQSQDDSAYNPADFSNSATLSGTLGAFTYLGGFSHQFTDGLSALNVNGATERDPFSRQNAQVKLGYGAGKAFEMAVYGNWDNYYAHYDNSYPMEDADFLSRSKQYRVGVAPKFNYRIGSVNVNAAFTEINREIESTYPNSYYAKNHIVDAFSKNKIGDRLHAIVGVNYKQDYARFASEHQIHYADPYLNLVYVSDFGLNFNGGVRNNNHSIYGSHWVYNLNPSYTLATNSGYTKFFGSYSTSYIAPTLYQLYATWGGNSDLKAEENITKEGGVEWKVNKNIRLSTLYFERLEKNFIDYVYTDPVTYDGGYDNVDRDFKVRGVEVEADASIGNKLSMSVNYTFTEKDDVAVLRIPKHKLNSLVGFKWNSKTYTSVSYQYNAERTDRDFTTYQDVTLDAYGLLDIYVSHQLLSRLKVFATVTNLLNEDYTEILGYTTRGRNARIGMSLQF</sequence>
<evidence type="ECO:0000259" key="12">
    <source>
        <dbReference type="Pfam" id="PF00593"/>
    </source>
</evidence>
<evidence type="ECO:0000256" key="10">
    <source>
        <dbReference type="PROSITE-ProRule" id="PRU01360"/>
    </source>
</evidence>
<evidence type="ECO:0000256" key="3">
    <source>
        <dbReference type="ARBA" id="ARBA00022452"/>
    </source>
</evidence>
<evidence type="ECO:0000313" key="15">
    <source>
        <dbReference type="Proteomes" id="UP000005938"/>
    </source>
</evidence>
<dbReference type="Proteomes" id="UP000005938">
    <property type="component" value="Unassembled WGS sequence"/>
</dbReference>
<keyword evidence="6" id="KW-0406">Ion transport</keyword>
<evidence type="ECO:0000256" key="5">
    <source>
        <dbReference type="ARBA" id="ARBA00022729"/>
    </source>
</evidence>
<evidence type="ECO:0000256" key="8">
    <source>
        <dbReference type="ARBA" id="ARBA00023136"/>
    </source>
</evidence>
<name>I0WL41_9FLAO</name>
<gene>
    <name evidence="14" type="ORF">W5A_00045</name>
</gene>